<keyword evidence="1" id="KW-0378">Hydrolase</keyword>
<evidence type="ECO:0000256" key="1">
    <source>
        <dbReference type="ARBA" id="ARBA00022801"/>
    </source>
</evidence>
<comment type="caution">
    <text evidence="3">The sequence shown here is derived from an EMBL/GenBank/DDBJ whole genome shotgun (WGS) entry which is preliminary data.</text>
</comment>
<evidence type="ECO:0000313" key="3">
    <source>
        <dbReference type="EMBL" id="MBB6446391.1"/>
    </source>
</evidence>
<dbReference type="PANTHER" id="PTHR43798">
    <property type="entry name" value="MONOACYLGLYCEROL LIPASE"/>
    <property type="match status" value="1"/>
</dbReference>
<dbReference type="Pfam" id="PF00561">
    <property type="entry name" value="Abhydrolase_1"/>
    <property type="match status" value="1"/>
</dbReference>
<proteinExistence type="predicted"/>
<dbReference type="SUPFAM" id="SSF53474">
    <property type="entry name" value="alpha/beta-Hydrolases"/>
    <property type="match status" value="1"/>
</dbReference>
<organism evidence="3 4">
    <name type="scientific">Bacillus benzoevorans</name>
    <dbReference type="NCBI Taxonomy" id="1456"/>
    <lineage>
        <taxon>Bacteria</taxon>
        <taxon>Bacillati</taxon>
        <taxon>Bacillota</taxon>
        <taxon>Bacilli</taxon>
        <taxon>Bacillales</taxon>
        <taxon>Bacillaceae</taxon>
        <taxon>Bacillus</taxon>
    </lineage>
</organism>
<evidence type="ECO:0000313" key="4">
    <source>
        <dbReference type="Proteomes" id="UP000531594"/>
    </source>
</evidence>
<keyword evidence="4" id="KW-1185">Reference proteome</keyword>
<dbReference type="InterPro" id="IPR029058">
    <property type="entry name" value="AB_hydrolase_fold"/>
</dbReference>
<dbReference type="GO" id="GO:0016020">
    <property type="term" value="C:membrane"/>
    <property type="evidence" value="ECO:0007669"/>
    <property type="project" value="TreeGrafter"/>
</dbReference>
<feature type="domain" description="AB hydrolase-1" evidence="2">
    <location>
        <begin position="31"/>
        <end position="279"/>
    </location>
</feature>
<dbReference type="Gene3D" id="3.40.50.1820">
    <property type="entry name" value="alpha/beta hydrolase"/>
    <property type="match status" value="1"/>
</dbReference>
<dbReference type="GO" id="GO:0016787">
    <property type="term" value="F:hydrolase activity"/>
    <property type="evidence" value="ECO:0007669"/>
    <property type="project" value="UniProtKB-KW"/>
</dbReference>
<name>A0A7X0HVK7_9BACI</name>
<accession>A0A7X0HVK7</accession>
<dbReference type="Proteomes" id="UP000531594">
    <property type="component" value="Unassembled WGS sequence"/>
</dbReference>
<dbReference type="RefSeq" id="WP_184527371.1">
    <property type="nucleotide sequence ID" value="NZ_JACHGK010000011.1"/>
</dbReference>
<sequence>MNAVNIHYKSIKLPNDETIAYQEREGGEINVLLIHGNMTSSKHWDLVLEKMDPMFKLFAVDMRGFGASSYHRKISSIKDFSDDIKAFVDLIGLKNFSIIGWSTGGAVGMQFAADYPGCCEKLVLLASASTRGYPFTDLEGKRLTSYEDVKADPGKTIPIQHAYDTNDYAFLKAVWDSLIYTKNMPGEEKYNEYTADMVTQKNLAEVYHALNTFNISDQHNGLISGNGLVRNLKLPVLVLRGDRDLVVTKQMTEEILADIGRPVRFAELKDCGHSPLIDDLAGLLKHISEFLYQ</sequence>
<dbReference type="InterPro" id="IPR000073">
    <property type="entry name" value="AB_hydrolase_1"/>
</dbReference>
<evidence type="ECO:0000259" key="2">
    <source>
        <dbReference type="Pfam" id="PF00561"/>
    </source>
</evidence>
<gene>
    <name evidence="3" type="ORF">HNR53_003050</name>
</gene>
<dbReference type="EMBL" id="JACHGK010000011">
    <property type="protein sequence ID" value="MBB6446391.1"/>
    <property type="molecule type" value="Genomic_DNA"/>
</dbReference>
<dbReference type="InterPro" id="IPR050266">
    <property type="entry name" value="AB_hydrolase_sf"/>
</dbReference>
<dbReference type="AlphaFoldDB" id="A0A7X0HVK7"/>
<protein>
    <submittedName>
        <fullName evidence="3">Pimeloyl-ACP methyl ester carboxylesterase</fullName>
    </submittedName>
</protein>
<reference evidence="3 4" key="1">
    <citation type="submission" date="2020-08" db="EMBL/GenBank/DDBJ databases">
        <title>Genomic Encyclopedia of Type Strains, Phase IV (KMG-IV): sequencing the most valuable type-strain genomes for metagenomic binning, comparative biology and taxonomic classification.</title>
        <authorList>
            <person name="Goeker M."/>
        </authorList>
    </citation>
    <scope>NUCLEOTIDE SEQUENCE [LARGE SCALE GENOMIC DNA]</scope>
    <source>
        <strain evidence="3 4">DSM 5391</strain>
    </source>
</reference>
<dbReference type="PANTHER" id="PTHR43798:SF31">
    <property type="entry name" value="AB HYDROLASE SUPERFAMILY PROTEIN YCLE"/>
    <property type="match status" value="1"/>
</dbReference>
<dbReference type="PRINTS" id="PR00111">
    <property type="entry name" value="ABHYDROLASE"/>
</dbReference>